<feature type="region of interest" description="Disordered" evidence="1">
    <location>
        <begin position="1"/>
        <end position="65"/>
    </location>
</feature>
<dbReference type="GO" id="GO:0008270">
    <property type="term" value="F:zinc ion binding"/>
    <property type="evidence" value="ECO:0007669"/>
    <property type="project" value="InterPro"/>
</dbReference>
<keyword evidence="4" id="KW-1185">Reference proteome</keyword>
<name>A0A0E3T5U3_9CAUD</name>
<dbReference type="SUPFAM" id="SSF57783">
    <property type="entry name" value="Zinc beta-ribbon"/>
    <property type="match status" value="1"/>
</dbReference>
<dbReference type="GO" id="GO:0006260">
    <property type="term" value="P:DNA replication"/>
    <property type="evidence" value="ECO:0007669"/>
    <property type="project" value="InterPro"/>
</dbReference>
<sequence length="672" mass="73901">MTQADTPHGNNGAGGTTADPARPNLVALRPRGTAQAAPVTKAAGTGGTNLSQLKGTGSQNTKDGAKEELKSIDLVKVYRRLFPGKEVASTRGTETQVSCFNKHGHANGDRNPSMSINTSLNVYKCFGCEIQGDVIDMIAHRMGYESASTGRCPENMVHKAVYDANNLLSLGWEFHQATDGNYYRTQAHQKAQLAKVLNLPTGHVLNKPDNTPLNPAPGINLPDDLDEDGKVEPLDWRNLVENDTALRVYMELVSQDDIAEEYHFWNFMLLLGLLIGRDAAMADSPLVYGNLFVCLSGPTSAGKSRSMSHIKNLVSRDELKFDEDDAYSDGIKRIKQPGSGESMTKSFIHESPDPAVQNAGIAPLTPGGVPQKRSKQAVPKVSHPVRGLIEFEELASLVAKSDNRGSTIKTSLIEIYDCGPSVGGTSLAHGSYEAFGAFGCVLSSVQPEILNTMFSGTDDSASGFLNRWLFIPGNHKKRSALGKTIDLDPVVPWLVEIRDWASDMKNSGGKLDFAYSAQSTRFVNFCDTVIFKHDHINGLQRLHLLYKKLTLLSCALYHEDHITDRSLDLAESLIHWIIKVNGSQEIDKLDIHTDDKYQGRITQFLQKAGIEGLPPSVLKQRVQKGMKGVFVARDYEYIKNSMINDDLVVMFQPEGSRKKRLIDGDTFRMHTE</sequence>
<feature type="domain" description="Zinc finger CHC2-type" evidence="2">
    <location>
        <begin position="108"/>
        <end position="151"/>
    </location>
</feature>
<proteinExistence type="predicted"/>
<gene>
    <name evidence="3" type="ORF">GordTnk2_96</name>
</gene>
<dbReference type="RefSeq" id="YP_009224004.1">
    <property type="nucleotide sequence ID" value="NC_029074.1"/>
</dbReference>
<organism evidence="3 4">
    <name type="scientific">Gordonia phage GordTnk2</name>
    <dbReference type="NCBI Taxonomy" id="1622192"/>
    <lineage>
        <taxon>Viruses</taxon>
        <taxon>Duplodnaviria</taxon>
        <taxon>Heunggongvirae</taxon>
        <taxon>Uroviricota</taxon>
        <taxon>Caudoviricetes</taxon>
        <taxon>Gordtnkvirus</taxon>
        <taxon>Gordtnkvirus gordtnk2</taxon>
    </lineage>
</organism>
<dbReference type="SMART" id="SM00400">
    <property type="entry name" value="ZnF_CHCC"/>
    <property type="match status" value="1"/>
</dbReference>
<reference evidence="3 4" key="1">
    <citation type="journal article" date="2015" name="Sci. Rep.">
        <title>Bacteriophages of wastewater foaming-associated filamentous Gordonia reduce host levels in raw activated sludge.</title>
        <authorList>
            <person name="Liu M."/>
            <person name="Gill J.J."/>
            <person name="Young R."/>
            <person name="Summer E.J."/>
        </authorList>
    </citation>
    <scope>NUCLEOTIDE SEQUENCE [LARGE SCALE GENOMIC DNA]</scope>
</reference>
<dbReference type="Pfam" id="PF01807">
    <property type="entry name" value="Zn_ribbon_DnaG"/>
    <property type="match status" value="1"/>
</dbReference>
<dbReference type="GO" id="GO:0003677">
    <property type="term" value="F:DNA binding"/>
    <property type="evidence" value="ECO:0007669"/>
    <property type="project" value="InterPro"/>
</dbReference>
<dbReference type="KEGG" id="vg:26795143"/>
<feature type="compositionally biased region" description="Polar residues" evidence="1">
    <location>
        <begin position="48"/>
        <end position="62"/>
    </location>
</feature>
<dbReference type="InterPro" id="IPR036977">
    <property type="entry name" value="DNA_primase_Znf_CHC2"/>
</dbReference>
<dbReference type="InterPro" id="IPR002694">
    <property type="entry name" value="Znf_CHC2"/>
</dbReference>
<dbReference type="InterPro" id="IPR018247">
    <property type="entry name" value="EF_Hand_1_Ca_BS"/>
</dbReference>
<dbReference type="Proteomes" id="UP000033020">
    <property type="component" value="Segment"/>
</dbReference>
<evidence type="ECO:0000256" key="1">
    <source>
        <dbReference type="SAM" id="MobiDB-lite"/>
    </source>
</evidence>
<accession>A0A0E3T5U3</accession>
<dbReference type="PROSITE" id="PS00018">
    <property type="entry name" value="EF_HAND_1"/>
    <property type="match status" value="1"/>
</dbReference>
<evidence type="ECO:0000313" key="3">
    <source>
        <dbReference type="EMBL" id="AKC02836.1"/>
    </source>
</evidence>
<evidence type="ECO:0000313" key="4">
    <source>
        <dbReference type="Proteomes" id="UP000033020"/>
    </source>
</evidence>
<dbReference type="GeneID" id="26795143"/>
<evidence type="ECO:0000259" key="2">
    <source>
        <dbReference type="SMART" id="SM00400"/>
    </source>
</evidence>
<dbReference type="EMBL" id="KP790008">
    <property type="protein sequence ID" value="AKC02836.1"/>
    <property type="molecule type" value="Genomic_DNA"/>
</dbReference>
<dbReference type="Gene3D" id="3.90.580.10">
    <property type="entry name" value="Zinc finger, CHC2-type domain"/>
    <property type="match status" value="1"/>
</dbReference>
<dbReference type="GO" id="GO:0003899">
    <property type="term" value="F:DNA-directed RNA polymerase activity"/>
    <property type="evidence" value="ECO:0007669"/>
    <property type="project" value="InterPro"/>
</dbReference>
<protein>
    <submittedName>
        <fullName evidence="3">DNA primase</fullName>
    </submittedName>
</protein>